<name>A0A6C0CBQ6_9ZZZZ</name>
<evidence type="ECO:0000313" key="1">
    <source>
        <dbReference type="EMBL" id="QHT01562.1"/>
    </source>
</evidence>
<reference evidence="1" key="1">
    <citation type="journal article" date="2020" name="Nature">
        <title>Giant virus diversity and host interactions through global metagenomics.</title>
        <authorList>
            <person name="Schulz F."/>
            <person name="Roux S."/>
            <person name="Paez-Espino D."/>
            <person name="Jungbluth S."/>
            <person name="Walsh D.A."/>
            <person name="Denef V.J."/>
            <person name="McMahon K.D."/>
            <person name="Konstantinidis K.T."/>
            <person name="Eloe-Fadrosh E.A."/>
            <person name="Kyrpides N.C."/>
            <person name="Woyke T."/>
        </authorList>
    </citation>
    <scope>NUCLEOTIDE SEQUENCE</scope>
    <source>
        <strain evidence="1">GVMAG-M-3300020192-26</strain>
    </source>
</reference>
<dbReference type="EMBL" id="MN739377">
    <property type="protein sequence ID" value="QHT01562.1"/>
    <property type="molecule type" value="Genomic_DNA"/>
</dbReference>
<protein>
    <submittedName>
        <fullName evidence="1">Uncharacterized protein</fullName>
    </submittedName>
</protein>
<proteinExistence type="predicted"/>
<accession>A0A6C0CBQ6</accession>
<organism evidence="1">
    <name type="scientific">viral metagenome</name>
    <dbReference type="NCBI Taxonomy" id="1070528"/>
    <lineage>
        <taxon>unclassified sequences</taxon>
        <taxon>metagenomes</taxon>
        <taxon>organismal metagenomes</taxon>
    </lineage>
</organism>
<sequence length="54" mass="6231">MLCNISSQLICTNYHNYAKDLAKILTINVINDSIVLEMKIRLLEVQLIIKKIDI</sequence>
<dbReference type="AlphaFoldDB" id="A0A6C0CBQ6"/>